<dbReference type="GO" id="GO:0071500">
    <property type="term" value="P:cellular response to nitrosative stress"/>
    <property type="evidence" value="ECO:0007669"/>
    <property type="project" value="TreeGrafter"/>
</dbReference>
<dbReference type="Pfam" id="PF00042">
    <property type="entry name" value="Globin"/>
    <property type="match status" value="1"/>
</dbReference>
<accession>A0A967F3D5</accession>
<dbReference type="InterPro" id="IPR000971">
    <property type="entry name" value="Globin"/>
</dbReference>
<dbReference type="GO" id="GO:0071949">
    <property type="term" value="F:FAD binding"/>
    <property type="evidence" value="ECO:0007669"/>
    <property type="project" value="TreeGrafter"/>
</dbReference>
<proteinExistence type="inferred from homology"/>
<dbReference type="EMBL" id="JAAQPH010000033">
    <property type="protein sequence ID" value="NIA72126.1"/>
    <property type="molecule type" value="Genomic_DNA"/>
</dbReference>
<dbReference type="CDD" id="cd12131">
    <property type="entry name" value="HGbI-like"/>
    <property type="match status" value="1"/>
</dbReference>
<protein>
    <submittedName>
        <fullName evidence="7">Hemin receptor</fullName>
    </submittedName>
</protein>
<dbReference type="GO" id="GO:0008941">
    <property type="term" value="F:nitric oxide dioxygenase NAD(P)H activity"/>
    <property type="evidence" value="ECO:0007669"/>
    <property type="project" value="TreeGrafter"/>
</dbReference>
<evidence type="ECO:0000313" key="8">
    <source>
        <dbReference type="Proteomes" id="UP000761264"/>
    </source>
</evidence>
<evidence type="ECO:0000256" key="5">
    <source>
        <dbReference type="RuleBase" id="RU000356"/>
    </source>
</evidence>
<dbReference type="PANTHER" id="PTHR43396">
    <property type="entry name" value="FLAVOHEMOPROTEIN"/>
    <property type="match status" value="1"/>
</dbReference>
<dbReference type="GO" id="GO:0020037">
    <property type="term" value="F:heme binding"/>
    <property type="evidence" value="ECO:0007669"/>
    <property type="project" value="InterPro"/>
</dbReference>
<keyword evidence="2 5" id="KW-0561">Oxygen transport</keyword>
<comment type="similarity">
    <text evidence="5">Belongs to the globin family.</text>
</comment>
<dbReference type="Gene3D" id="1.10.490.10">
    <property type="entry name" value="Globins"/>
    <property type="match status" value="1"/>
</dbReference>
<dbReference type="SUPFAM" id="SSF46458">
    <property type="entry name" value="Globin-like"/>
    <property type="match status" value="1"/>
</dbReference>
<organism evidence="7 8">
    <name type="scientific">Pelagibius litoralis</name>
    <dbReference type="NCBI Taxonomy" id="374515"/>
    <lineage>
        <taxon>Bacteria</taxon>
        <taxon>Pseudomonadati</taxon>
        <taxon>Pseudomonadota</taxon>
        <taxon>Alphaproteobacteria</taxon>
        <taxon>Rhodospirillales</taxon>
        <taxon>Rhodovibrionaceae</taxon>
        <taxon>Pelagibius</taxon>
    </lineage>
</organism>
<dbReference type="InterPro" id="IPR012292">
    <property type="entry name" value="Globin/Proto"/>
</dbReference>
<evidence type="ECO:0000256" key="4">
    <source>
        <dbReference type="ARBA" id="ARBA00023004"/>
    </source>
</evidence>
<dbReference type="PROSITE" id="PS01033">
    <property type="entry name" value="GLOBIN"/>
    <property type="match status" value="1"/>
</dbReference>
<dbReference type="AlphaFoldDB" id="A0A967F3D5"/>
<dbReference type="GO" id="GO:0005344">
    <property type="term" value="F:oxygen carrier activity"/>
    <property type="evidence" value="ECO:0007669"/>
    <property type="project" value="UniProtKB-KW"/>
</dbReference>
<keyword evidence="7" id="KW-0675">Receptor</keyword>
<dbReference type="InterPro" id="IPR009050">
    <property type="entry name" value="Globin-like_sf"/>
</dbReference>
<comment type="caution">
    <text evidence="7">The sequence shown here is derived from an EMBL/GenBank/DDBJ whole genome shotgun (WGS) entry which is preliminary data.</text>
</comment>
<gene>
    <name evidence="7" type="ORF">HBA54_26400</name>
</gene>
<keyword evidence="4" id="KW-0408">Iron</keyword>
<keyword evidence="5" id="KW-0813">Transport</keyword>
<reference evidence="7" key="1">
    <citation type="submission" date="2020-03" db="EMBL/GenBank/DDBJ databases">
        <title>Genome of Pelagibius litoralis DSM 21314T.</title>
        <authorList>
            <person name="Wang G."/>
        </authorList>
    </citation>
    <scope>NUCLEOTIDE SEQUENCE</scope>
    <source>
        <strain evidence="7">DSM 21314</strain>
    </source>
</reference>
<name>A0A967F3D5_9PROT</name>
<keyword evidence="1 5" id="KW-0349">Heme</keyword>
<evidence type="ECO:0000256" key="1">
    <source>
        <dbReference type="ARBA" id="ARBA00022617"/>
    </source>
</evidence>
<dbReference type="GO" id="GO:0046872">
    <property type="term" value="F:metal ion binding"/>
    <property type="evidence" value="ECO:0007669"/>
    <property type="project" value="UniProtKB-KW"/>
</dbReference>
<feature type="domain" description="Globin" evidence="6">
    <location>
        <begin position="5"/>
        <end position="139"/>
    </location>
</feature>
<keyword evidence="3" id="KW-0479">Metal-binding</keyword>
<evidence type="ECO:0000256" key="2">
    <source>
        <dbReference type="ARBA" id="ARBA00022621"/>
    </source>
</evidence>
<dbReference type="Proteomes" id="UP000761264">
    <property type="component" value="Unassembled WGS sequence"/>
</dbReference>
<evidence type="ECO:0000256" key="3">
    <source>
        <dbReference type="ARBA" id="ARBA00022723"/>
    </source>
</evidence>
<dbReference type="PANTHER" id="PTHR43396:SF3">
    <property type="entry name" value="FLAVOHEMOPROTEIN"/>
    <property type="match status" value="1"/>
</dbReference>
<dbReference type="GO" id="GO:0046210">
    <property type="term" value="P:nitric oxide catabolic process"/>
    <property type="evidence" value="ECO:0007669"/>
    <property type="project" value="TreeGrafter"/>
</dbReference>
<keyword evidence="8" id="KW-1185">Reference proteome</keyword>
<evidence type="ECO:0000259" key="6">
    <source>
        <dbReference type="PROSITE" id="PS01033"/>
    </source>
</evidence>
<sequence>MVSGPLSAAEIKLVQETFALVEPIADDAAALFYGRLFEIDPSTKPLFKGDMTEQGRKLMAVLKTAVSSLEKLDKLVPAVKVMGQRHHAYGVELKHYTSVAEALLWTLQQGLQDAYTPAVEAAWAKTYGTLAEVMMTGAQEPPATRDV</sequence>
<dbReference type="GO" id="GO:0019825">
    <property type="term" value="F:oxygen binding"/>
    <property type="evidence" value="ECO:0007669"/>
    <property type="project" value="InterPro"/>
</dbReference>
<evidence type="ECO:0000313" key="7">
    <source>
        <dbReference type="EMBL" id="NIA72126.1"/>
    </source>
</evidence>